<comment type="similarity">
    <text evidence="1">Belongs to the UPF0047 family.</text>
</comment>
<dbReference type="EMBL" id="DQZW01000218">
    <property type="protein sequence ID" value="HDL90168.1"/>
    <property type="molecule type" value="Genomic_DNA"/>
</dbReference>
<gene>
    <name evidence="2" type="ORF">ENG14_04625</name>
</gene>
<dbReference type="Pfam" id="PF01894">
    <property type="entry name" value="YjbQ"/>
    <property type="match status" value="1"/>
</dbReference>
<accession>A0A7C1AYH6</accession>
<protein>
    <submittedName>
        <fullName evidence="2">YjbQ family protein</fullName>
    </submittedName>
</protein>
<dbReference type="InterPro" id="IPR001602">
    <property type="entry name" value="UPF0047_YjbQ-like"/>
</dbReference>
<dbReference type="PANTHER" id="PTHR30615">
    <property type="entry name" value="UNCHARACTERIZED PROTEIN YJBQ-RELATED"/>
    <property type="match status" value="1"/>
</dbReference>
<evidence type="ECO:0000256" key="1">
    <source>
        <dbReference type="ARBA" id="ARBA00005534"/>
    </source>
</evidence>
<dbReference type="InterPro" id="IPR035917">
    <property type="entry name" value="YjbQ-like_sf"/>
</dbReference>
<sequence>MHFFDITVEMDRGVDIRDITSAIQNLVGKSGVRNGVVHITSVGSTGSVTTIEFEPGAVEDLKRAINELAPPDRTYEHEKAWHDGNGHSHVQSALLGPSLSVSIRDGRLALGTWQQIVLINHDIRRRNRRVTVTIVGIT</sequence>
<reference evidence="2" key="1">
    <citation type="journal article" date="2020" name="mSystems">
        <title>Genome- and Community-Level Interaction Insights into Carbon Utilization and Element Cycling Functions of Hydrothermarchaeota in Hydrothermal Sediment.</title>
        <authorList>
            <person name="Zhou Z."/>
            <person name="Liu Y."/>
            <person name="Xu W."/>
            <person name="Pan J."/>
            <person name="Luo Z.H."/>
            <person name="Li M."/>
        </authorList>
    </citation>
    <scope>NUCLEOTIDE SEQUENCE [LARGE SCALE GENOMIC DNA]</scope>
    <source>
        <strain evidence="2">HyVt-19</strain>
    </source>
</reference>
<evidence type="ECO:0000313" key="2">
    <source>
        <dbReference type="EMBL" id="HDL90168.1"/>
    </source>
</evidence>
<dbReference type="Gene3D" id="2.60.120.460">
    <property type="entry name" value="YjbQ-like"/>
    <property type="match status" value="1"/>
</dbReference>
<organism evidence="2">
    <name type="scientific">Thermodesulforhabdus norvegica</name>
    <dbReference type="NCBI Taxonomy" id="39841"/>
    <lineage>
        <taxon>Bacteria</taxon>
        <taxon>Pseudomonadati</taxon>
        <taxon>Thermodesulfobacteriota</taxon>
        <taxon>Syntrophobacteria</taxon>
        <taxon>Syntrophobacterales</taxon>
        <taxon>Thermodesulforhabdaceae</taxon>
        <taxon>Thermodesulforhabdus</taxon>
    </lineage>
</organism>
<dbReference type="SUPFAM" id="SSF111038">
    <property type="entry name" value="YjbQ-like"/>
    <property type="match status" value="1"/>
</dbReference>
<dbReference type="PIRSF" id="PIRSF004681">
    <property type="entry name" value="UCP004681"/>
    <property type="match status" value="1"/>
</dbReference>
<dbReference type="PANTHER" id="PTHR30615:SF8">
    <property type="entry name" value="UPF0047 PROTEIN C4A8.02C"/>
    <property type="match status" value="1"/>
</dbReference>
<dbReference type="AlphaFoldDB" id="A0A7C1AYH6"/>
<proteinExistence type="inferred from homology"/>
<dbReference type="Proteomes" id="UP000886355">
    <property type="component" value="Unassembled WGS sequence"/>
</dbReference>
<dbReference type="NCBIfam" id="TIGR00149">
    <property type="entry name" value="TIGR00149_YjbQ"/>
    <property type="match status" value="1"/>
</dbReference>
<comment type="caution">
    <text evidence="2">The sequence shown here is derived from an EMBL/GenBank/DDBJ whole genome shotgun (WGS) entry which is preliminary data.</text>
</comment>
<name>A0A7C1AYH6_9BACT</name>
<dbReference type="PROSITE" id="PS01314">
    <property type="entry name" value="UPF0047"/>
    <property type="match status" value="1"/>
</dbReference>